<evidence type="ECO:0000313" key="2">
    <source>
        <dbReference type="Proteomes" id="UP001217089"/>
    </source>
</evidence>
<name>A0ABQ9FHB1_TEGGR</name>
<proteinExistence type="predicted"/>
<dbReference type="Proteomes" id="UP001217089">
    <property type="component" value="Unassembled WGS sequence"/>
</dbReference>
<gene>
    <name evidence="1" type="ORF">KUTeg_006065</name>
</gene>
<dbReference type="EMBL" id="JARBDR010000328">
    <property type="protein sequence ID" value="KAJ8316051.1"/>
    <property type="molecule type" value="Genomic_DNA"/>
</dbReference>
<evidence type="ECO:0000313" key="1">
    <source>
        <dbReference type="EMBL" id="KAJ8316051.1"/>
    </source>
</evidence>
<reference evidence="1 2" key="1">
    <citation type="submission" date="2022-12" db="EMBL/GenBank/DDBJ databases">
        <title>Chromosome-level genome of Tegillarca granosa.</title>
        <authorList>
            <person name="Kim J."/>
        </authorList>
    </citation>
    <scope>NUCLEOTIDE SEQUENCE [LARGE SCALE GENOMIC DNA]</scope>
    <source>
        <strain evidence="1">Teg-2019</strain>
        <tissue evidence="1">Adductor muscle</tissue>
    </source>
</reference>
<accession>A0ABQ9FHB1</accession>
<organism evidence="1 2">
    <name type="scientific">Tegillarca granosa</name>
    <name type="common">Malaysian cockle</name>
    <name type="synonym">Anadara granosa</name>
    <dbReference type="NCBI Taxonomy" id="220873"/>
    <lineage>
        <taxon>Eukaryota</taxon>
        <taxon>Metazoa</taxon>
        <taxon>Spiralia</taxon>
        <taxon>Lophotrochozoa</taxon>
        <taxon>Mollusca</taxon>
        <taxon>Bivalvia</taxon>
        <taxon>Autobranchia</taxon>
        <taxon>Pteriomorphia</taxon>
        <taxon>Arcoida</taxon>
        <taxon>Arcoidea</taxon>
        <taxon>Arcidae</taxon>
        <taxon>Tegillarca</taxon>
    </lineage>
</organism>
<protein>
    <submittedName>
        <fullName evidence="1">Uncharacterized protein</fullName>
    </submittedName>
</protein>
<sequence length="111" mass="12747">MRKLSRHEKDMHIMGVMRPISEGGTRKKGKRKMIQIVLNKFMTLGKTPRALKRHFEENGLVPRQHDFILGYSNDFGLPQPAAPRGTERTLCAACIRQSLDSFMELSDHLEL</sequence>
<comment type="caution">
    <text evidence="1">The sequence shown here is derived from an EMBL/GenBank/DDBJ whole genome shotgun (WGS) entry which is preliminary data.</text>
</comment>
<keyword evidence="2" id="KW-1185">Reference proteome</keyword>